<comment type="caution">
    <text evidence="9">The sequence shown here is derived from an EMBL/GenBank/DDBJ whole genome shotgun (WGS) entry which is preliminary data.</text>
</comment>
<dbReference type="Proteomes" id="UP001420932">
    <property type="component" value="Unassembled WGS sequence"/>
</dbReference>
<dbReference type="InterPro" id="IPR011050">
    <property type="entry name" value="Pectin_lyase_fold/virulence"/>
</dbReference>
<evidence type="ECO:0000256" key="2">
    <source>
        <dbReference type="ARBA" id="ARBA00008834"/>
    </source>
</evidence>
<evidence type="ECO:0000256" key="8">
    <source>
        <dbReference type="RuleBase" id="RU361169"/>
    </source>
</evidence>
<accession>A0AAP0Q6U5</accession>
<keyword evidence="10" id="KW-1185">Reference proteome</keyword>
<comment type="similarity">
    <text evidence="2 8">Belongs to the glycosyl hydrolase 28 family.</text>
</comment>
<keyword evidence="3" id="KW-0134">Cell wall</keyword>
<proteinExistence type="inferred from homology"/>
<evidence type="ECO:0000256" key="4">
    <source>
        <dbReference type="ARBA" id="ARBA00022525"/>
    </source>
</evidence>
<reference evidence="9 10" key="1">
    <citation type="submission" date="2024-01" db="EMBL/GenBank/DDBJ databases">
        <title>Genome assemblies of Stephania.</title>
        <authorList>
            <person name="Yang L."/>
        </authorList>
    </citation>
    <scope>NUCLEOTIDE SEQUENCE [LARGE SCALE GENOMIC DNA]</scope>
    <source>
        <strain evidence="9">YNDBR</strain>
        <tissue evidence="9">Leaf</tissue>
    </source>
</reference>
<dbReference type="InterPro" id="IPR000743">
    <property type="entry name" value="Glyco_hydro_28"/>
</dbReference>
<evidence type="ECO:0000256" key="3">
    <source>
        <dbReference type="ARBA" id="ARBA00022512"/>
    </source>
</evidence>
<keyword evidence="7" id="KW-0961">Cell wall biogenesis/degradation</keyword>
<evidence type="ECO:0000256" key="6">
    <source>
        <dbReference type="ARBA" id="ARBA00023295"/>
    </source>
</evidence>
<protein>
    <submittedName>
        <fullName evidence="9">Uncharacterized protein</fullName>
    </submittedName>
</protein>
<organism evidence="9 10">
    <name type="scientific">Stephania yunnanensis</name>
    <dbReference type="NCBI Taxonomy" id="152371"/>
    <lineage>
        <taxon>Eukaryota</taxon>
        <taxon>Viridiplantae</taxon>
        <taxon>Streptophyta</taxon>
        <taxon>Embryophyta</taxon>
        <taxon>Tracheophyta</taxon>
        <taxon>Spermatophyta</taxon>
        <taxon>Magnoliopsida</taxon>
        <taxon>Ranunculales</taxon>
        <taxon>Menispermaceae</taxon>
        <taxon>Menispermoideae</taxon>
        <taxon>Cissampelideae</taxon>
        <taxon>Stephania</taxon>
    </lineage>
</organism>
<dbReference type="PANTHER" id="PTHR31375">
    <property type="match status" value="1"/>
</dbReference>
<evidence type="ECO:0000313" key="10">
    <source>
        <dbReference type="Proteomes" id="UP001420932"/>
    </source>
</evidence>
<dbReference type="EMBL" id="JBBNAF010000001">
    <property type="protein sequence ID" value="KAK9169882.1"/>
    <property type="molecule type" value="Genomic_DNA"/>
</dbReference>
<evidence type="ECO:0000313" key="9">
    <source>
        <dbReference type="EMBL" id="KAK9169882.1"/>
    </source>
</evidence>
<sequence length="298" mass="34015">MEDNQPAMDILHLIPQRIHHEESSQLTTLIIEKEIKGAVFAIHPTKCPNLMGPQQASIKLLGKGPKRVESIGRVNRHLVWSYRTSTGAYNTWSNAKRTKICHSNPSLAQRPNKKLDAAVQVSDVLYNNIRGTSESDVAVKFDCSESHPCRNLQLQNVYLVKQTGAAAKAFCKNVKFIKIGNELRSASPEEKIKTRERRLQKPRTKIYPMRRSSTTADDLGAYPTYLDKYNTKATAINFVEAEIDRHIEVRTQPMWPQPECYTPRFMCAHILRCALTIQRPDMIQHPLYRPFGDDDKCT</sequence>
<evidence type="ECO:0000256" key="1">
    <source>
        <dbReference type="ARBA" id="ARBA00004191"/>
    </source>
</evidence>
<keyword evidence="4" id="KW-0964">Secreted</keyword>
<dbReference type="SUPFAM" id="SSF51126">
    <property type="entry name" value="Pectin lyase-like"/>
    <property type="match status" value="1"/>
</dbReference>
<dbReference type="InterPro" id="IPR012334">
    <property type="entry name" value="Pectin_lyas_fold"/>
</dbReference>
<dbReference type="GO" id="GO:0005975">
    <property type="term" value="P:carbohydrate metabolic process"/>
    <property type="evidence" value="ECO:0007669"/>
    <property type="project" value="InterPro"/>
</dbReference>
<keyword evidence="5 8" id="KW-0378">Hydrolase</keyword>
<evidence type="ECO:0000256" key="7">
    <source>
        <dbReference type="ARBA" id="ARBA00023316"/>
    </source>
</evidence>
<dbReference type="AlphaFoldDB" id="A0AAP0Q6U5"/>
<evidence type="ECO:0000256" key="5">
    <source>
        <dbReference type="ARBA" id="ARBA00022801"/>
    </source>
</evidence>
<keyword evidence="6 8" id="KW-0326">Glycosidase</keyword>
<dbReference type="GO" id="GO:0071555">
    <property type="term" value="P:cell wall organization"/>
    <property type="evidence" value="ECO:0007669"/>
    <property type="project" value="UniProtKB-KW"/>
</dbReference>
<dbReference type="Gene3D" id="2.160.20.10">
    <property type="entry name" value="Single-stranded right-handed beta-helix, Pectin lyase-like"/>
    <property type="match status" value="1"/>
</dbReference>
<dbReference type="Pfam" id="PF00295">
    <property type="entry name" value="Glyco_hydro_28"/>
    <property type="match status" value="1"/>
</dbReference>
<comment type="subcellular location">
    <subcellularLocation>
        <location evidence="1">Secreted</location>
        <location evidence="1">Cell wall</location>
    </subcellularLocation>
</comment>
<gene>
    <name evidence="9" type="ORF">Syun_002022</name>
</gene>
<name>A0AAP0Q6U5_9MAGN</name>
<dbReference type="GO" id="GO:0004650">
    <property type="term" value="F:polygalacturonase activity"/>
    <property type="evidence" value="ECO:0007669"/>
    <property type="project" value="InterPro"/>
</dbReference>